<feature type="domain" description="THAP-type" evidence="6">
    <location>
        <begin position="1"/>
        <end position="90"/>
    </location>
</feature>
<proteinExistence type="predicted"/>
<dbReference type="GO" id="GO:0008270">
    <property type="term" value="F:zinc ion binding"/>
    <property type="evidence" value="ECO:0007669"/>
    <property type="project" value="UniProtKB-KW"/>
</dbReference>
<reference evidence="7 8" key="1">
    <citation type="submission" date="2019-08" db="EMBL/GenBank/DDBJ databases">
        <authorList>
            <person name="Alioto T."/>
            <person name="Alioto T."/>
            <person name="Gomez Garrido J."/>
        </authorList>
    </citation>
    <scope>NUCLEOTIDE SEQUENCE [LARGE SCALE GENOMIC DNA]</scope>
</reference>
<evidence type="ECO:0000313" key="8">
    <source>
        <dbReference type="Proteomes" id="UP000325440"/>
    </source>
</evidence>
<dbReference type="Proteomes" id="UP000325440">
    <property type="component" value="Unassembled WGS sequence"/>
</dbReference>
<protein>
    <submittedName>
        <fullName evidence="7">Zinc finger, C2CH-type</fullName>
    </submittedName>
</protein>
<evidence type="ECO:0000256" key="2">
    <source>
        <dbReference type="ARBA" id="ARBA00022771"/>
    </source>
</evidence>
<dbReference type="SUPFAM" id="SSF57716">
    <property type="entry name" value="Glucocorticoid receptor-like (DNA-binding domain)"/>
    <property type="match status" value="1"/>
</dbReference>
<dbReference type="InterPro" id="IPR006612">
    <property type="entry name" value="THAP_Znf"/>
</dbReference>
<name>A0A5E4M3T8_9HEMI</name>
<keyword evidence="8" id="KW-1185">Reference proteome</keyword>
<evidence type="ECO:0000256" key="4">
    <source>
        <dbReference type="ARBA" id="ARBA00023125"/>
    </source>
</evidence>
<keyword evidence="4 5" id="KW-0238">DNA-binding</keyword>
<keyword evidence="2 5" id="KW-0863">Zinc-finger</keyword>
<evidence type="ECO:0000256" key="1">
    <source>
        <dbReference type="ARBA" id="ARBA00022723"/>
    </source>
</evidence>
<keyword evidence="1" id="KW-0479">Metal-binding</keyword>
<evidence type="ECO:0000259" key="6">
    <source>
        <dbReference type="PROSITE" id="PS50950"/>
    </source>
</evidence>
<evidence type="ECO:0000256" key="5">
    <source>
        <dbReference type="PROSITE-ProRule" id="PRU00309"/>
    </source>
</evidence>
<dbReference type="AlphaFoldDB" id="A0A5E4M3T8"/>
<gene>
    <name evidence="7" type="ORF">CINCED_3A006802</name>
</gene>
<accession>A0A5E4M3T8</accession>
<dbReference type="GO" id="GO:0003677">
    <property type="term" value="F:DNA binding"/>
    <property type="evidence" value="ECO:0007669"/>
    <property type="project" value="UniProtKB-UniRule"/>
</dbReference>
<evidence type="ECO:0000313" key="7">
    <source>
        <dbReference type="EMBL" id="VVC25400.1"/>
    </source>
</evidence>
<dbReference type="OrthoDB" id="6617494at2759"/>
<dbReference type="SMART" id="SM00692">
    <property type="entry name" value="DM3"/>
    <property type="match status" value="1"/>
</dbReference>
<dbReference type="InterPro" id="IPR038441">
    <property type="entry name" value="THAP_Znf_sf"/>
</dbReference>
<sequence>MADDPHCQYFDCFKTTTENPELSMFKFPIEESMRNIWLHNSGNVKLLSFPKEELFHKMICELHFRPEDIKKPKKKGSTKELKVTAVPYDYNLEKSTAAGMK</sequence>
<dbReference type="Gene3D" id="6.20.210.20">
    <property type="entry name" value="THAP domain"/>
    <property type="match status" value="1"/>
</dbReference>
<dbReference type="SMART" id="SM00980">
    <property type="entry name" value="THAP"/>
    <property type="match status" value="1"/>
</dbReference>
<dbReference type="EMBL" id="CABPRJ010000012">
    <property type="protein sequence ID" value="VVC25400.1"/>
    <property type="molecule type" value="Genomic_DNA"/>
</dbReference>
<dbReference type="PROSITE" id="PS50950">
    <property type="entry name" value="ZF_THAP"/>
    <property type="match status" value="1"/>
</dbReference>
<evidence type="ECO:0000256" key="3">
    <source>
        <dbReference type="ARBA" id="ARBA00022833"/>
    </source>
</evidence>
<organism evidence="7 8">
    <name type="scientific">Cinara cedri</name>
    <dbReference type="NCBI Taxonomy" id="506608"/>
    <lineage>
        <taxon>Eukaryota</taxon>
        <taxon>Metazoa</taxon>
        <taxon>Ecdysozoa</taxon>
        <taxon>Arthropoda</taxon>
        <taxon>Hexapoda</taxon>
        <taxon>Insecta</taxon>
        <taxon>Pterygota</taxon>
        <taxon>Neoptera</taxon>
        <taxon>Paraneoptera</taxon>
        <taxon>Hemiptera</taxon>
        <taxon>Sternorrhyncha</taxon>
        <taxon>Aphidomorpha</taxon>
        <taxon>Aphidoidea</taxon>
        <taxon>Aphididae</taxon>
        <taxon>Lachninae</taxon>
        <taxon>Cinara</taxon>
    </lineage>
</organism>
<dbReference type="Pfam" id="PF05485">
    <property type="entry name" value="THAP"/>
    <property type="match status" value="1"/>
</dbReference>
<keyword evidence="3" id="KW-0862">Zinc</keyword>